<feature type="compositionally biased region" description="Polar residues" evidence="5">
    <location>
        <begin position="358"/>
        <end position="372"/>
    </location>
</feature>
<dbReference type="EnsemblProtists" id="EOD08473">
    <property type="protein sequence ID" value="EOD08473"/>
    <property type="gene ID" value="EMIHUDRAFT_120892"/>
</dbReference>
<evidence type="ECO:0000256" key="4">
    <source>
        <dbReference type="ARBA" id="ARBA00022691"/>
    </source>
</evidence>
<name>A0A0D3IB38_EMIH1</name>
<keyword evidence="4" id="KW-0949">S-adenosyl-L-methionine</keyword>
<keyword evidence="2" id="KW-0808">Transferase</keyword>
<keyword evidence="1" id="KW-0489">Methyltransferase</keyword>
<proteinExistence type="predicted"/>
<reference evidence="7" key="2">
    <citation type="submission" date="2024-10" db="UniProtKB">
        <authorList>
            <consortium name="EnsemblProtists"/>
        </authorList>
    </citation>
    <scope>IDENTIFICATION</scope>
</reference>
<dbReference type="STRING" id="2903.R1BFH5"/>
<accession>A0A0D3IB38</accession>
<feature type="domain" description="Methyltransferase type 11" evidence="6">
    <location>
        <begin position="116"/>
        <end position="214"/>
    </location>
</feature>
<dbReference type="CDD" id="cd02440">
    <property type="entry name" value="AdoMet_MTases"/>
    <property type="match status" value="1"/>
</dbReference>
<dbReference type="Pfam" id="PF08241">
    <property type="entry name" value="Methyltransf_11"/>
    <property type="match status" value="1"/>
</dbReference>
<dbReference type="SUPFAM" id="SSF53335">
    <property type="entry name" value="S-adenosyl-L-methionine-dependent methyltransferases"/>
    <property type="match status" value="1"/>
</dbReference>
<dbReference type="GO" id="GO:0032259">
    <property type="term" value="P:methylation"/>
    <property type="evidence" value="ECO:0007669"/>
    <property type="project" value="UniProtKB-KW"/>
</dbReference>
<dbReference type="eggNOG" id="KOG1270">
    <property type="taxonomic scope" value="Eukaryota"/>
</dbReference>
<evidence type="ECO:0000313" key="8">
    <source>
        <dbReference type="Proteomes" id="UP000013827"/>
    </source>
</evidence>
<dbReference type="RefSeq" id="XP_005760902.1">
    <property type="nucleotide sequence ID" value="XM_005760845.1"/>
</dbReference>
<dbReference type="Gene3D" id="3.40.50.150">
    <property type="entry name" value="Vaccinia Virus protein VP39"/>
    <property type="match status" value="1"/>
</dbReference>
<dbReference type="InterPro" id="IPR029063">
    <property type="entry name" value="SAM-dependent_MTases_sf"/>
</dbReference>
<dbReference type="HOGENOM" id="CLU_744828_0_0_1"/>
<dbReference type="InterPro" id="IPR013216">
    <property type="entry name" value="Methyltransf_11"/>
</dbReference>
<dbReference type="Proteomes" id="UP000013827">
    <property type="component" value="Unassembled WGS sequence"/>
</dbReference>
<dbReference type="PaxDb" id="2903-EOD08473"/>
<dbReference type="GO" id="GO:0061542">
    <property type="term" value="F:3-demethylubiquinol 3-O-methyltransferase activity"/>
    <property type="evidence" value="ECO:0007669"/>
    <property type="project" value="InterPro"/>
</dbReference>
<dbReference type="PANTHER" id="PTHR43464">
    <property type="entry name" value="METHYLTRANSFERASE"/>
    <property type="match status" value="1"/>
</dbReference>
<keyword evidence="3" id="KW-0831">Ubiquinone biosynthesis</keyword>
<evidence type="ECO:0000256" key="2">
    <source>
        <dbReference type="ARBA" id="ARBA00022679"/>
    </source>
</evidence>
<reference evidence="8" key="1">
    <citation type="journal article" date="2013" name="Nature">
        <title>Pan genome of the phytoplankton Emiliania underpins its global distribution.</title>
        <authorList>
            <person name="Read B.A."/>
            <person name="Kegel J."/>
            <person name="Klute M.J."/>
            <person name="Kuo A."/>
            <person name="Lefebvre S.C."/>
            <person name="Maumus F."/>
            <person name="Mayer C."/>
            <person name="Miller J."/>
            <person name="Monier A."/>
            <person name="Salamov A."/>
            <person name="Young J."/>
            <person name="Aguilar M."/>
            <person name="Claverie J.M."/>
            <person name="Frickenhaus S."/>
            <person name="Gonzalez K."/>
            <person name="Herman E.K."/>
            <person name="Lin Y.C."/>
            <person name="Napier J."/>
            <person name="Ogata H."/>
            <person name="Sarno A.F."/>
            <person name="Shmutz J."/>
            <person name="Schroeder D."/>
            <person name="de Vargas C."/>
            <person name="Verret F."/>
            <person name="von Dassow P."/>
            <person name="Valentin K."/>
            <person name="Van de Peer Y."/>
            <person name="Wheeler G."/>
            <person name="Dacks J.B."/>
            <person name="Delwiche C.F."/>
            <person name="Dyhrman S.T."/>
            <person name="Glockner G."/>
            <person name="John U."/>
            <person name="Richards T."/>
            <person name="Worden A.Z."/>
            <person name="Zhang X."/>
            <person name="Grigoriev I.V."/>
            <person name="Allen A.E."/>
            <person name="Bidle K."/>
            <person name="Borodovsky M."/>
            <person name="Bowler C."/>
            <person name="Brownlee C."/>
            <person name="Cock J.M."/>
            <person name="Elias M."/>
            <person name="Gladyshev V.N."/>
            <person name="Groth M."/>
            <person name="Guda C."/>
            <person name="Hadaegh A."/>
            <person name="Iglesias-Rodriguez M.D."/>
            <person name="Jenkins J."/>
            <person name="Jones B.M."/>
            <person name="Lawson T."/>
            <person name="Leese F."/>
            <person name="Lindquist E."/>
            <person name="Lobanov A."/>
            <person name="Lomsadze A."/>
            <person name="Malik S.B."/>
            <person name="Marsh M.E."/>
            <person name="Mackinder L."/>
            <person name="Mock T."/>
            <person name="Mueller-Roeber B."/>
            <person name="Pagarete A."/>
            <person name="Parker M."/>
            <person name="Probert I."/>
            <person name="Quesneville H."/>
            <person name="Raines C."/>
            <person name="Rensing S.A."/>
            <person name="Riano-Pachon D.M."/>
            <person name="Richier S."/>
            <person name="Rokitta S."/>
            <person name="Shiraiwa Y."/>
            <person name="Soanes D.M."/>
            <person name="van der Giezen M."/>
            <person name="Wahlund T.M."/>
            <person name="Williams B."/>
            <person name="Wilson W."/>
            <person name="Wolfe G."/>
            <person name="Wurch L.L."/>
        </authorList>
    </citation>
    <scope>NUCLEOTIDE SEQUENCE</scope>
</reference>
<protein>
    <recommendedName>
        <fullName evidence="6">Methyltransferase type 11 domain-containing protein</fullName>
    </recommendedName>
</protein>
<evidence type="ECO:0000256" key="1">
    <source>
        <dbReference type="ARBA" id="ARBA00022603"/>
    </source>
</evidence>
<dbReference type="PANTHER" id="PTHR43464:SF19">
    <property type="entry name" value="UBIQUINONE BIOSYNTHESIS O-METHYLTRANSFERASE, MITOCHONDRIAL"/>
    <property type="match status" value="1"/>
</dbReference>
<evidence type="ECO:0000256" key="3">
    <source>
        <dbReference type="ARBA" id="ARBA00022688"/>
    </source>
</evidence>
<keyword evidence="8" id="KW-1185">Reference proteome</keyword>
<evidence type="ECO:0000256" key="5">
    <source>
        <dbReference type="SAM" id="MobiDB-lite"/>
    </source>
</evidence>
<evidence type="ECO:0000259" key="6">
    <source>
        <dbReference type="Pfam" id="PF08241"/>
    </source>
</evidence>
<dbReference type="InterPro" id="IPR010233">
    <property type="entry name" value="UbiG_MeTrfase"/>
</dbReference>
<dbReference type="GO" id="GO:0010420">
    <property type="term" value="F:polyprenyldihydroxybenzoate methyltransferase activity"/>
    <property type="evidence" value="ECO:0007669"/>
    <property type="project" value="InterPro"/>
</dbReference>
<sequence length="372" mass="39903">MATRFAKAVAARVGSAAVLGGGVRAARGAITAVGKRLPELVPPLEFPSRIEPIAAGSSSIDNDVYDDDTVGSSWHSDDPTDQLATLQLLNTARIPYFDRVWRQQLGLPPGRPGAYLEVGCGGGIATVALASLGYQMTGIDPAARALDEARAHARARGLADRTVFAAGDAYDLSAFPDDSFDGVLMADVMEHLLDLPAAVAEVRRVLKPGGVLVFDTINRTYKSYLAAIVLAEEVLQLVPPRVHDWRLFLKPHEAAFLLQDRPSPPHPAAPRTLTRPRRLCWPTQANGFLVDTAQFRGMAPTVELDPRKLLRSAARALPSGKLPPPPLSHFVEVSSLDVNYLGWAQLAPLSSGGAAGPTLQSDMQRFRRSATT</sequence>
<dbReference type="KEGG" id="ehx:EMIHUDRAFT_120892"/>
<feature type="region of interest" description="Disordered" evidence="5">
    <location>
        <begin position="352"/>
        <end position="372"/>
    </location>
</feature>
<dbReference type="GeneID" id="17254626"/>
<dbReference type="NCBIfam" id="TIGR01983">
    <property type="entry name" value="UbiG"/>
    <property type="match status" value="1"/>
</dbReference>
<evidence type="ECO:0000313" key="7">
    <source>
        <dbReference type="EnsemblProtists" id="EOD08473"/>
    </source>
</evidence>
<dbReference type="AlphaFoldDB" id="A0A0D3IB38"/>
<organism evidence="7 8">
    <name type="scientific">Emiliania huxleyi (strain CCMP1516)</name>
    <dbReference type="NCBI Taxonomy" id="280463"/>
    <lineage>
        <taxon>Eukaryota</taxon>
        <taxon>Haptista</taxon>
        <taxon>Haptophyta</taxon>
        <taxon>Prymnesiophyceae</taxon>
        <taxon>Isochrysidales</taxon>
        <taxon>Noelaerhabdaceae</taxon>
        <taxon>Emiliania</taxon>
    </lineage>
</organism>